<gene>
    <name evidence="3" type="ORF">RCL2_002888800</name>
    <name evidence="2" type="ORF">RclHR1_02430010</name>
</gene>
<dbReference type="GO" id="GO:0046983">
    <property type="term" value="F:protein dimerization activity"/>
    <property type="evidence" value="ECO:0007669"/>
    <property type="project" value="InterPro"/>
</dbReference>
<dbReference type="Proteomes" id="UP000247702">
    <property type="component" value="Unassembled WGS sequence"/>
</dbReference>
<dbReference type="OrthoDB" id="2016758at2759"/>
<evidence type="ECO:0000259" key="1">
    <source>
        <dbReference type="Pfam" id="PF05699"/>
    </source>
</evidence>
<dbReference type="PANTHER" id="PTHR46880">
    <property type="entry name" value="RAS-ASSOCIATING DOMAIN-CONTAINING PROTEIN"/>
    <property type="match status" value="1"/>
</dbReference>
<name>A0A2Z6RB36_9GLOM</name>
<sequence>MKIFDHANWPNGREELIKYGEKELNILSEFYKKEVSNISEEWFGYKAIVHSNFKNIKIEVLLPRLFEFYYDTFPNIIKLLGIIYSIPFSSVDCERGFSKQNLIKTDLRNSLNNETLHFWMMVGFEEKDLSEFNFTRALQIWNSACKRRI</sequence>
<comment type="caution">
    <text evidence="2">The sequence shown here is derived from an EMBL/GenBank/DDBJ whole genome shotgun (WGS) entry which is preliminary data.</text>
</comment>
<feature type="domain" description="HAT C-terminal dimerisation" evidence="1">
    <location>
        <begin position="69"/>
        <end position="120"/>
    </location>
</feature>
<evidence type="ECO:0000313" key="4">
    <source>
        <dbReference type="Proteomes" id="UP000247702"/>
    </source>
</evidence>
<dbReference type="InterPro" id="IPR008906">
    <property type="entry name" value="HATC_C_dom"/>
</dbReference>
<dbReference type="SUPFAM" id="SSF53098">
    <property type="entry name" value="Ribonuclease H-like"/>
    <property type="match status" value="1"/>
</dbReference>
<dbReference type="Proteomes" id="UP000615446">
    <property type="component" value="Unassembled WGS sequence"/>
</dbReference>
<reference evidence="3" key="2">
    <citation type="submission" date="2019-10" db="EMBL/GenBank/DDBJ databases">
        <title>Conservation and host-specific expression of non-tandemly repeated heterogenous ribosome RNA gene in arbuscular mycorrhizal fungi.</title>
        <authorList>
            <person name="Maeda T."/>
            <person name="Kobayashi Y."/>
            <person name="Nakagawa T."/>
            <person name="Ezawa T."/>
            <person name="Yamaguchi K."/>
            <person name="Bino T."/>
            <person name="Nishimoto Y."/>
            <person name="Shigenobu S."/>
            <person name="Kawaguchi M."/>
        </authorList>
    </citation>
    <scope>NUCLEOTIDE SEQUENCE</scope>
    <source>
        <strain evidence="3">HR1</strain>
    </source>
</reference>
<dbReference type="InterPro" id="IPR012337">
    <property type="entry name" value="RNaseH-like_sf"/>
</dbReference>
<evidence type="ECO:0000313" key="3">
    <source>
        <dbReference type="EMBL" id="GET02514.1"/>
    </source>
</evidence>
<dbReference type="PANTHER" id="PTHR46880:SF5">
    <property type="entry name" value="DUF4371 DOMAIN-CONTAINING PROTEIN"/>
    <property type="match status" value="1"/>
</dbReference>
<keyword evidence="4" id="KW-1185">Reference proteome</keyword>
<reference evidence="2 4" key="1">
    <citation type="submission" date="2017-11" db="EMBL/GenBank/DDBJ databases">
        <title>The genome of Rhizophagus clarus HR1 reveals common genetic basis of auxotrophy among arbuscular mycorrhizal fungi.</title>
        <authorList>
            <person name="Kobayashi Y."/>
        </authorList>
    </citation>
    <scope>NUCLEOTIDE SEQUENCE [LARGE SCALE GENOMIC DNA]</scope>
    <source>
        <strain evidence="2 4">HR1</strain>
    </source>
</reference>
<dbReference type="EMBL" id="BEXD01001591">
    <property type="protein sequence ID" value="GBB94869.1"/>
    <property type="molecule type" value="Genomic_DNA"/>
</dbReference>
<proteinExistence type="predicted"/>
<dbReference type="Pfam" id="PF05699">
    <property type="entry name" value="Dimer_Tnp_hAT"/>
    <property type="match status" value="1"/>
</dbReference>
<dbReference type="EMBL" id="BLAL01000313">
    <property type="protein sequence ID" value="GET02514.1"/>
    <property type="molecule type" value="Genomic_DNA"/>
</dbReference>
<dbReference type="STRING" id="94130.A0A2Z6RB36"/>
<accession>A0A2Z6RB36</accession>
<evidence type="ECO:0000313" key="2">
    <source>
        <dbReference type="EMBL" id="GBB94869.1"/>
    </source>
</evidence>
<organism evidence="2 4">
    <name type="scientific">Rhizophagus clarus</name>
    <dbReference type="NCBI Taxonomy" id="94130"/>
    <lineage>
        <taxon>Eukaryota</taxon>
        <taxon>Fungi</taxon>
        <taxon>Fungi incertae sedis</taxon>
        <taxon>Mucoromycota</taxon>
        <taxon>Glomeromycotina</taxon>
        <taxon>Glomeromycetes</taxon>
        <taxon>Glomerales</taxon>
        <taxon>Glomeraceae</taxon>
        <taxon>Rhizophagus</taxon>
    </lineage>
</organism>
<protein>
    <submittedName>
        <fullName evidence="3">Zinc finger protein 862-like</fullName>
    </submittedName>
</protein>
<dbReference type="AlphaFoldDB" id="A0A2Z6RB36"/>